<keyword evidence="7 8" id="KW-0788">Thiol protease</keyword>
<keyword evidence="6 8" id="KW-0378">Hydrolase</keyword>
<feature type="active site" description="Proton donor" evidence="8">
    <location>
        <position position="275"/>
    </location>
</feature>
<evidence type="ECO:0000256" key="9">
    <source>
        <dbReference type="SAM" id="Phobius"/>
    </source>
</evidence>
<dbReference type="InterPro" id="IPR036959">
    <property type="entry name" value="Peptidase_C12_UCH_sf"/>
</dbReference>
<evidence type="ECO:0000256" key="1">
    <source>
        <dbReference type="ARBA" id="ARBA00000707"/>
    </source>
</evidence>
<evidence type="ECO:0000256" key="7">
    <source>
        <dbReference type="ARBA" id="ARBA00022807"/>
    </source>
</evidence>
<dbReference type="GO" id="GO:0005737">
    <property type="term" value="C:cytoplasm"/>
    <property type="evidence" value="ECO:0007669"/>
    <property type="project" value="TreeGrafter"/>
</dbReference>
<dbReference type="OrthoDB" id="1924260at2759"/>
<feature type="transmembrane region" description="Helical" evidence="9">
    <location>
        <begin position="17"/>
        <end position="41"/>
    </location>
</feature>
<dbReference type="PANTHER" id="PTHR10589">
    <property type="entry name" value="UBIQUITIN CARBOXYL-TERMINAL HYDROLASE"/>
    <property type="match status" value="1"/>
</dbReference>
<feature type="domain" description="UCH catalytic" evidence="10">
    <location>
        <begin position="138"/>
        <end position="343"/>
    </location>
</feature>
<keyword evidence="9" id="KW-0472">Membrane</keyword>
<keyword evidence="9" id="KW-0812">Transmembrane</keyword>
<dbReference type="InParanoid" id="A0A2H3CEZ7"/>
<comment type="similarity">
    <text evidence="2 8">Belongs to the peptidase C12 family.</text>
</comment>
<proteinExistence type="inferred from homology"/>
<dbReference type="EC" id="3.4.19.12" evidence="3 8"/>
<evidence type="ECO:0000256" key="4">
    <source>
        <dbReference type="ARBA" id="ARBA00022670"/>
    </source>
</evidence>
<dbReference type="GO" id="GO:0016579">
    <property type="term" value="P:protein deubiquitination"/>
    <property type="evidence" value="ECO:0007669"/>
    <property type="project" value="TreeGrafter"/>
</dbReference>
<keyword evidence="4 8" id="KW-0645">Protease</keyword>
<dbReference type="AlphaFoldDB" id="A0A2H3CEZ7"/>
<dbReference type="InterPro" id="IPR038765">
    <property type="entry name" value="Papain-like_cys_pep_sf"/>
</dbReference>
<evidence type="ECO:0000256" key="8">
    <source>
        <dbReference type="PROSITE-ProRule" id="PRU01393"/>
    </source>
</evidence>
<evidence type="ECO:0000259" key="10">
    <source>
        <dbReference type="PROSITE" id="PS52048"/>
    </source>
</evidence>
<dbReference type="SUPFAM" id="SSF54001">
    <property type="entry name" value="Cysteine proteinases"/>
    <property type="match status" value="1"/>
</dbReference>
<keyword evidence="9" id="KW-1133">Transmembrane helix</keyword>
<dbReference type="InterPro" id="IPR001578">
    <property type="entry name" value="Peptidase_C12_UCH"/>
</dbReference>
<accession>A0A2H3CEZ7</accession>
<evidence type="ECO:0000313" key="11">
    <source>
        <dbReference type="EMBL" id="PBK81641.1"/>
    </source>
</evidence>
<evidence type="ECO:0000256" key="5">
    <source>
        <dbReference type="ARBA" id="ARBA00022786"/>
    </source>
</evidence>
<feature type="site" description="Important for enzyme activity" evidence="8">
    <location>
        <position position="290"/>
    </location>
</feature>
<keyword evidence="12" id="KW-1185">Reference proteome</keyword>
<comment type="catalytic activity">
    <reaction evidence="1 8">
        <text>Thiol-dependent hydrolysis of ester, thioester, amide, peptide and isopeptide bonds formed by the C-terminal Gly of ubiquitin (a 76-residue protein attached to proteins as an intracellular targeting signal).</text>
        <dbReference type="EC" id="3.4.19.12"/>
    </reaction>
</comment>
<dbReference type="GO" id="GO:0006511">
    <property type="term" value="P:ubiquitin-dependent protein catabolic process"/>
    <property type="evidence" value="ECO:0007669"/>
    <property type="project" value="UniProtKB-UniRule"/>
</dbReference>
<evidence type="ECO:0000256" key="2">
    <source>
        <dbReference type="ARBA" id="ARBA00009326"/>
    </source>
</evidence>
<evidence type="ECO:0000256" key="6">
    <source>
        <dbReference type="ARBA" id="ARBA00022801"/>
    </source>
</evidence>
<reference evidence="12" key="1">
    <citation type="journal article" date="2017" name="Nat. Ecol. Evol.">
        <title>Genome expansion and lineage-specific genetic innovations in the forest pathogenic fungi Armillaria.</title>
        <authorList>
            <person name="Sipos G."/>
            <person name="Prasanna A.N."/>
            <person name="Walter M.C."/>
            <person name="O'Connor E."/>
            <person name="Balint B."/>
            <person name="Krizsan K."/>
            <person name="Kiss B."/>
            <person name="Hess J."/>
            <person name="Varga T."/>
            <person name="Slot J."/>
            <person name="Riley R."/>
            <person name="Boka B."/>
            <person name="Rigling D."/>
            <person name="Barry K."/>
            <person name="Lee J."/>
            <person name="Mihaltcheva S."/>
            <person name="LaButti K."/>
            <person name="Lipzen A."/>
            <person name="Waldron R."/>
            <person name="Moloney N.M."/>
            <person name="Sperisen C."/>
            <person name="Kredics L."/>
            <person name="Vagvoelgyi C."/>
            <person name="Patrignani A."/>
            <person name="Fitzpatrick D."/>
            <person name="Nagy I."/>
            <person name="Doyle S."/>
            <person name="Anderson J.B."/>
            <person name="Grigoriev I.V."/>
            <person name="Gueldener U."/>
            <person name="Muensterkoetter M."/>
            <person name="Nagy L.G."/>
        </authorList>
    </citation>
    <scope>NUCLEOTIDE SEQUENCE [LARGE SCALE GENOMIC DNA]</scope>
    <source>
        <strain evidence="12">Ar21-2</strain>
    </source>
</reference>
<dbReference type="Gene3D" id="3.40.532.10">
    <property type="entry name" value="Peptidase C12, ubiquitin carboxyl-terminal hydrolase"/>
    <property type="match status" value="1"/>
</dbReference>
<sequence>MPFIPTLPPPLASPLSLLFYLASLSPVLVVADIVGYLLWFLADLINEGGFVGHHETTYFPSFVGSIRTLHQLLFDGLVACGGSFLIEMLWGDITCGWAEGERSIGDGLANVPAEDSGTCYSSRVWWCAGVSVWIRTLKFITRRREGVDWERTRKCMHRAVSSSRIIGNDRSSLFSPSAGIDGDFLPPYFTSEFMLMTMMNRILSLGRIANQLNDNACASQAILNILLNCSNIDIGTELSEFKEYTREMSPKTLQMKGLAISDSSLLHEGNEETYHFISYVPAYGKLWELDGLKSGPLEVGDVTATTEWIDVVQPALRMKMRKYGSGGDGGGHDIRFSLLPIVDDAYEKANNKWEYWKSER</sequence>
<keyword evidence="5 8" id="KW-0833">Ubl conjugation pathway</keyword>
<dbReference type="PROSITE" id="PS52048">
    <property type="entry name" value="UCH_DOMAIN"/>
    <property type="match status" value="1"/>
</dbReference>
<dbReference type="Proteomes" id="UP000217790">
    <property type="component" value="Unassembled WGS sequence"/>
</dbReference>
<protein>
    <recommendedName>
        <fullName evidence="3 8">ubiquitinyl hydrolase 1</fullName>
        <ecNumber evidence="3 8">3.4.19.12</ecNumber>
    </recommendedName>
</protein>
<dbReference type="EMBL" id="KZ293726">
    <property type="protein sequence ID" value="PBK81641.1"/>
    <property type="molecule type" value="Genomic_DNA"/>
</dbReference>
<dbReference type="Pfam" id="PF01088">
    <property type="entry name" value="Peptidase_C12"/>
    <property type="match status" value="1"/>
</dbReference>
<organism evidence="11 12">
    <name type="scientific">Armillaria gallica</name>
    <name type="common">Bulbous honey fungus</name>
    <name type="synonym">Armillaria bulbosa</name>
    <dbReference type="NCBI Taxonomy" id="47427"/>
    <lineage>
        <taxon>Eukaryota</taxon>
        <taxon>Fungi</taxon>
        <taxon>Dikarya</taxon>
        <taxon>Basidiomycota</taxon>
        <taxon>Agaricomycotina</taxon>
        <taxon>Agaricomycetes</taxon>
        <taxon>Agaricomycetidae</taxon>
        <taxon>Agaricales</taxon>
        <taxon>Marasmiineae</taxon>
        <taxon>Physalacriaceae</taxon>
        <taxon>Armillaria</taxon>
    </lineage>
</organism>
<gene>
    <name evidence="11" type="ORF">ARMGADRAFT_1144056</name>
</gene>
<evidence type="ECO:0000256" key="3">
    <source>
        <dbReference type="ARBA" id="ARBA00012759"/>
    </source>
</evidence>
<evidence type="ECO:0000313" key="12">
    <source>
        <dbReference type="Proteomes" id="UP000217790"/>
    </source>
</evidence>
<dbReference type="PANTHER" id="PTHR10589:SF16">
    <property type="entry name" value="UBIQUITIN CARBOXYL-TERMINAL HYDROLASE ISOZYME L5"/>
    <property type="match status" value="1"/>
</dbReference>
<feature type="active site" description="Nucleophile" evidence="8">
    <location>
        <position position="217"/>
    </location>
</feature>
<dbReference type="STRING" id="47427.A0A2H3CEZ7"/>
<feature type="site" description="Transition state stabilizer" evidence="8">
    <location>
        <position position="211"/>
    </location>
</feature>
<name>A0A2H3CEZ7_ARMGA</name>
<dbReference type="GO" id="GO:0004843">
    <property type="term" value="F:cysteine-type deubiquitinase activity"/>
    <property type="evidence" value="ECO:0007669"/>
    <property type="project" value="UniProtKB-UniRule"/>
</dbReference>